<evidence type="ECO:0000256" key="1">
    <source>
        <dbReference type="SAM" id="MobiDB-lite"/>
    </source>
</evidence>
<evidence type="ECO:0000313" key="2">
    <source>
        <dbReference type="EMBL" id="OLP96174.1"/>
    </source>
</evidence>
<accession>A0A1Q9DLW5</accession>
<feature type="compositionally biased region" description="Basic and acidic residues" evidence="1">
    <location>
        <begin position="853"/>
        <end position="862"/>
    </location>
</feature>
<keyword evidence="3" id="KW-1185">Reference proteome</keyword>
<dbReference type="AlphaFoldDB" id="A0A1Q9DLW5"/>
<organism evidence="2 3">
    <name type="scientific">Symbiodinium microadriaticum</name>
    <name type="common">Dinoflagellate</name>
    <name type="synonym">Zooxanthella microadriatica</name>
    <dbReference type="NCBI Taxonomy" id="2951"/>
    <lineage>
        <taxon>Eukaryota</taxon>
        <taxon>Sar</taxon>
        <taxon>Alveolata</taxon>
        <taxon>Dinophyceae</taxon>
        <taxon>Suessiales</taxon>
        <taxon>Symbiodiniaceae</taxon>
        <taxon>Symbiodinium</taxon>
    </lineage>
</organism>
<comment type="caution">
    <text evidence="2">The sequence shown here is derived from an EMBL/GenBank/DDBJ whole genome shotgun (WGS) entry which is preliminary data.</text>
</comment>
<reference evidence="2 3" key="1">
    <citation type="submission" date="2016-02" db="EMBL/GenBank/DDBJ databases">
        <title>Genome analysis of coral dinoflagellate symbionts highlights evolutionary adaptations to a symbiotic lifestyle.</title>
        <authorList>
            <person name="Aranda M."/>
            <person name="Li Y."/>
            <person name="Liew Y.J."/>
            <person name="Baumgarten S."/>
            <person name="Simakov O."/>
            <person name="Wilson M."/>
            <person name="Piel J."/>
            <person name="Ashoor H."/>
            <person name="Bougouffa S."/>
            <person name="Bajic V.B."/>
            <person name="Ryu T."/>
            <person name="Ravasi T."/>
            <person name="Bayer T."/>
            <person name="Micklem G."/>
            <person name="Kim H."/>
            <person name="Bhak J."/>
            <person name="Lajeunesse T.C."/>
            <person name="Voolstra C.R."/>
        </authorList>
    </citation>
    <scope>NUCLEOTIDE SEQUENCE [LARGE SCALE GENOMIC DNA]</scope>
    <source>
        <strain evidence="2 3">CCMP2467</strain>
    </source>
</reference>
<evidence type="ECO:0000313" key="3">
    <source>
        <dbReference type="Proteomes" id="UP000186817"/>
    </source>
</evidence>
<name>A0A1Q9DLW5_SYMMI</name>
<proteinExistence type="predicted"/>
<gene>
    <name evidence="2" type="ORF">AK812_SmicGene21628</name>
</gene>
<sequence>MAAAPGASDPWLRADPWSAYARRPDGGWHYSDETTDDLRADYVLDVTYSLRDLTHFSFAGGVAYGFRVDASSDYAMADNSMPSVMPSASGTSSPTKLQSAFEMLGLRAPGGPVKPVDQGERFIQAITGEKRNMPTWTGQPASLRSWLKLLAVWESETTLSRDKWGLRLFQSFTENSQPRKIADQIPMVDLLSGRGYGFILAKYKPFLDIAAPAAIDRFFYSPDRPKGESFAAPLDRPELLAQAAEAELGAQGAKHFAVVNQFDGNFIEDEEEHAEQFLEDEESESLQEDELYFEDREYDEEAAMFISAYHSAYADIRRDLKDRRKERGYVRHKGPSSSSFRDRDRGKGKGKRSERSKSRPDSGRAYRRSYNKVSDQRMLKGVSAEGRWQGRRRIFCVYTEKPWWTRRPKTPFDRNYNDGGFSLYKYNRMLPSRAPELVVQAVVDVPTSIAGILGVVRFSVVEDSKQTSPLLPISYLETIRAVLDFGNDLLRTPEGHQARMLRLAFGQRAIDILKLAQMPWSLPDAFRGLGRDPFCSTASGSGNAFFGGVASAAAAAPSELLPSPMPVSSPLRPSSTTATSSTLSSTAMTTVTSSTPSSTVVATAMSSATSSTGVEELAAKYLEEEAFSYHAFEAWLRKRFPEGQWTSWNLNINVVAKPHQDSQDAKSSWNHTVSFGKFTQGELWLESEDPPDQAVRWKQEGKKRVPGVLISTFQNPTTINPHRYRGTMPWSGFRISVTAYTTRNVAQVGTSVRSRLEEIGFPVPVQVQSFVMHTPWTGFTYFQVAQPIMLPYQAEAAFQSELALLFPTRRLLRGRAPVAEESEMDEIPDVEIESESANANGAQRGERGDDDANVARELREIPIDEDAGGSDGYGYREGAPHLRARRPSEDPTLGLC</sequence>
<feature type="region of interest" description="Disordered" evidence="1">
    <location>
        <begin position="324"/>
        <end position="370"/>
    </location>
</feature>
<dbReference type="Proteomes" id="UP000186817">
    <property type="component" value="Unassembled WGS sequence"/>
</dbReference>
<dbReference type="EMBL" id="LSRX01000477">
    <property type="protein sequence ID" value="OLP96174.1"/>
    <property type="molecule type" value="Genomic_DNA"/>
</dbReference>
<protein>
    <submittedName>
        <fullName evidence="2">Uncharacterized protein</fullName>
    </submittedName>
</protein>
<feature type="region of interest" description="Disordered" evidence="1">
    <location>
        <begin position="820"/>
        <end position="896"/>
    </location>
</feature>
<feature type="compositionally biased region" description="Basic and acidic residues" evidence="1">
    <location>
        <begin position="340"/>
        <end position="364"/>
    </location>
</feature>
<dbReference type="OrthoDB" id="426184at2759"/>
<feature type="compositionally biased region" description="Acidic residues" evidence="1">
    <location>
        <begin position="820"/>
        <end position="834"/>
    </location>
</feature>
<feature type="region of interest" description="Disordered" evidence="1">
    <location>
        <begin position="564"/>
        <end position="590"/>
    </location>
</feature>